<keyword evidence="2" id="KW-1185">Reference proteome</keyword>
<accession>A0ABD2N661</accession>
<protein>
    <submittedName>
        <fullName evidence="1">Uncharacterized protein</fullName>
    </submittedName>
</protein>
<organism evidence="1 2">
    <name type="scientific">Cryptolaemus montrouzieri</name>
    <dbReference type="NCBI Taxonomy" id="559131"/>
    <lineage>
        <taxon>Eukaryota</taxon>
        <taxon>Metazoa</taxon>
        <taxon>Ecdysozoa</taxon>
        <taxon>Arthropoda</taxon>
        <taxon>Hexapoda</taxon>
        <taxon>Insecta</taxon>
        <taxon>Pterygota</taxon>
        <taxon>Neoptera</taxon>
        <taxon>Endopterygota</taxon>
        <taxon>Coleoptera</taxon>
        <taxon>Polyphaga</taxon>
        <taxon>Cucujiformia</taxon>
        <taxon>Coccinelloidea</taxon>
        <taxon>Coccinellidae</taxon>
        <taxon>Scymninae</taxon>
        <taxon>Scymnini</taxon>
        <taxon>Cryptolaemus</taxon>
    </lineage>
</organism>
<gene>
    <name evidence="1" type="ORF">HHI36_015586</name>
</gene>
<comment type="caution">
    <text evidence="1">The sequence shown here is derived from an EMBL/GenBank/DDBJ whole genome shotgun (WGS) entry which is preliminary data.</text>
</comment>
<dbReference type="Proteomes" id="UP001516400">
    <property type="component" value="Unassembled WGS sequence"/>
</dbReference>
<evidence type="ECO:0000313" key="2">
    <source>
        <dbReference type="Proteomes" id="UP001516400"/>
    </source>
</evidence>
<sequence>MKIAKKTLSRFNPELICLTWKTQRGAICRWNDECCPRYKIKKRTSQSEQSCSLTKCAGLDESLCHPTLKTAITESIWECRIPDPNVSCGGTNREIDPRCMPIVGGYSHPHVVMFDDYSYYVQIDFPEMY</sequence>
<dbReference type="AlphaFoldDB" id="A0ABD2N661"/>
<dbReference type="EMBL" id="JABFTP020000062">
    <property type="protein sequence ID" value="KAL3274172.1"/>
    <property type="molecule type" value="Genomic_DNA"/>
</dbReference>
<proteinExistence type="predicted"/>
<reference evidence="1 2" key="1">
    <citation type="journal article" date="2021" name="BMC Biol.">
        <title>Horizontally acquired antibacterial genes associated with adaptive radiation of ladybird beetles.</title>
        <authorList>
            <person name="Li H.S."/>
            <person name="Tang X.F."/>
            <person name="Huang Y.H."/>
            <person name="Xu Z.Y."/>
            <person name="Chen M.L."/>
            <person name="Du X.Y."/>
            <person name="Qiu B.Y."/>
            <person name="Chen P.T."/>
            <person name="Zhang W."/>
            <person name="Slipinski A."/>
            <person name="Escalona H.E."/>
            <person name="Waterhouse R.M."/>
            <person name="Zwick A."/>
            <person name="Pang H."/>
        </authorList>
    </citation>
    <scope>NUCLEOTIDE SEQUENCE [LARGE SCALE GENOMIC DNA]</scope>
    <source>
        <strain evidence="1">SYSU2018</strain>
    </source>
</reference>
<name>A0ABD2N661_9CUCU</name>
<evidence type="ECO:0000313" key="1">
    <source>
        <dbReference type="EMBL" id="KAL3274172.1"/>
    </source>
</evidence>